<organism evidence="1">
    <name type="scientific">marine sediment metagenome</name>
    <dbReference type="NCBI Taxonomy" id="412755"/>
    <lineage>
        <taxon>unclassified sequences</taxon>
        <taxon>metagenomes</taxon>
        <taxon>ecological metagenomes</taxon>
    </lineage>
</organism>
<name>A0A0F9UFD4_9ZZZZ</name>
<protein>
    <submittedName>
        <fullName evidence="1">Uncharacterized protein</fullName>
    </submittedName>
</protein>
<evidence type="ECO:0000313" key="1">
    <source>
        <dbReference type="EMBL" id="KKN52303.1"/>
    </source>
</evidence>
<dbReference type="EMBL" id="LAZR01001025">
    <property type="protein sequence ID" value="KKN52303.1"/>
    <property type="molecule type" value="Genomic_DNA"/>
</dbReference>
<proteinExistence type="predicted"/>
<gene>
    <name evidence="1" type="ORF">LCGC14_0613980</name>
</gene>
<comment type="caution">
    <text evidence="1">The sequence shown here is derived from an EMBL/GenBank/DDBJ whole genome shotgun (WGS) entry which is preliminary data.</text>
</comment>
<sequence>MLEEYENWRGTEMQVEKCKDCGVNICILYSEDFFRCRDCHATLCSTCYYEEKCDECIQQAYQEQSWIKKLWDKILP</sequence>
<accession>A0A0F9UFD4</accession>
<dbReference type="AlphaFoldDB" id="A0A0F9UFD4"/>
<reference evidence="1" key="1">
    <citation type="journal article" date="2015" name="Nature">
        <title>Complex archaea that bridge the gap between prokaryotes and eukaryotes.</title>
        <authorList>
            <person name="Spang A."/>
            <person name="Saw J.H."/>
            <person name="Jorgensen S.L."/>
            <person name="Zaremba-Niedzwiedzka K."/>
            <person name="Martijn J."/>
            <person name="Lind A.E."/>
            <person name="van Eijk R."/>
            <person name="Schleper C."/>
            <person name="Guy L."/>
            <person name="Ettema T.J."/>
        </authorList>
    </citation>
    <scope>NUCLEOTIDE SEQUENCE</scope>
</reference>